<evidence type="ECO:0000256" key="9">
    <source>
        <dbReference type="RuleBase" id="RU004386"/>
    </source>
</evidence>
<dbReference type="AlphaFoldDB" id="M5E0V2"/>
<dbReference type="PANTHER" id="PTHR28570">
    <property type="entry name" value="ASPARTYL AMINOPEPTIDASE"/>
    <property type="match status" value="1"/>
</dbReference>
<dbReference type="OrthoDB" id="9764268at2"/>
<keyword evidence="7 9" id="KW-0862">Zinc</keyword>
<dbReference type="EC" id="3.4.11.-" evidence="10"/>
<comment type="similarity">
    <text evidence="2 9">Belongs to the peptidase M18 family.</text>
</comment>
<dbReference type="STRING" id="1293054.HSACCH_01157"/>
<protein>
    <recommendedName>
        <fullName evidence="10">M18 family aminopeptidase</fullName>
        <ecNumber evidence="10">3.4.11.-</ecNumber>
    </recommendedName>
</protein>
<dbReference type="PANTHER" id="PTHR28570:SF3">
    <property type="entry name" value="ASPARTYL AMINOPEPTIDASE"/>
    <property type="match status" value="1"/>
</dbReference>
<dbReference type="eggNOG" id="COG1362">
    <property type="taxonomic scope" value="Bacteria"/>
</dbReference>
<dbReference type="PRINTS" id="PR00932">
    <property type="entry name" value="AMINO1PTASE"/>
</dbReference>
<dbReference type="Pfam" id="PF02127">
    <property type="entry name" value="Peptidase_M18"/>
    <property type="match status" value="1"/>
</dbReference>
<accession>M5E0V2</accession>
<comment type="cofactor">
    <cofactor evidence="1 10">
        <name>Zn(2+)</name>
        <dbReference type="ChEBI" id="CHEBI:29105"/>
    </cofactor>
</comment>
<dbReference type="CDD" id="cd05658">
    <property type="entry name" value="M18_DAP"/>
    <property type="match status" value="1"/>
</dbReference>
<evidence type="ECO:0000256" key="2">
    <source>
        <dbReference type="ARBA" id="ARBA00008290"/>
    </source>
</evidence>
<dbReference type="InParanoid" id="M5E0V2"/>
<evidence type="ECO:0000256" key="4">
    <source>
        <dbReference type="ARBA" id="ARBA00022670"/>
    </source>
</evidence>
<proteinExistence type="inferred from homology"/>
<dbReference type="Gene3D" id="3.40.630.10">
    <property type="entry name" value="Zn peptidases"/>
    <property type="match status" value="1"/>
</dbReference>
<dbReference type="InterPro" id="IPR001948">
    <property type="entry name" value="Peptidase_M18"/>
</dbReference>
<dbReference type="InterPro" id="IPR023358">
    <property type="entry name" value="Peptidase_M18_dom2"/>
</dbReference>
<keyword evidence="8 9" id="KW-0482">Metalloprotease</keyword>
<dbReference type="Gene3D" id="2.30.250.10">
    <property type="entry name" value="Aminopeptidase i, Domain 2"/>
    <property type="match status" value="1"/>
</dbReference>
<dbReference type="GO" id="GO:0008237">
    <property type="term" value="F:metallopeptidase activity"/>
    <property type="evidence" value="ECO:0007669"/>
    <property type="project" value="UniProtKB-KW"/>
</dbReference>
<evidence type="ECO:0000313" key="11">
    <source>
        <dbReference type="EMBL" id="CCU79223.1"/>
    </source>
</evidence>
<evidence type="ECO:0000256" key="6">
    <source>
        <dbReference type="ARBA" id="ARBA00022801"/>
    </source>
</evidence>
<evidence type="ECO:0000256" key="10">
    <source>
        <dbReference type="RuleBase" id="RU004387"/>
    </source>
</evidence>
<evidence type="ECO:0000256" key="1">
    <source>
        <dbReference type="ARBA" id="ARBA00001947"/>
    </source>
</evidence>
<name>M5E0V2_9FIRM</name>
<keyword evidence="4 9" id="KW-0645">Protease</keyword>
<dbReference type="GO" id="GO:0005737">
    <property type="term" value="C:cytoplasm"/>
    <property type="evidence" value="ECO:0007669"/>
    <property type="project" value="UniProtKB-ARBA"/>
</dbReference>
<dbReference type="GO" id="GO:0006508">
    <property type="term" value="P:proteolysis"/>
    <property type="evidence" value="ECO:0007669"/>
    <property type="project" value="UniProtKB-KW"/>
</dbReference>
<reference evidence="12" key="1">
    <citation type="journal article" date="2013" name="Genome Announc.">
        <title>Genome Sequence of Halanaerobium saccharolyticum subsp. saccharolyticum Strain DSM 6643T, a Halophilic Hydrogen-Producing Bacterium.</title>
        <authorList>
            <person name="Kivisto A."/>
            <person name="Larjo A."/>
            <person name="Ciranna A."/>
            <person name="Santala V."/>
            <person name="Roos C."/>
            <person name="Karp M."/>
        </authorList>
    </citation>
    <scope>NUCLEOTIDE SEQUENCE [LARGE SCALE GENOMIC DNA]</scope>
    <source>
        <strain evidence="12">DSM 6643</strain>
    </source>
</reference>
<dbReference type="GO" id="GO:0008270">
    <property type="term" value="F:zinc ion binding"/>
    <property type="evidence" value="ECO:0007669"/>
    <property type="project" value="InterPro"/>
</dbReference>
<organism evidence="11 12">
    <name type="scientific">Halanaerobium saccharolyticum subsp. saccharolyticum DSM 6643</name>
    <dbReference type="NCBI Taxonomy" id="1293054"/>
    <lineage>
        <taxon>Bacteria</taxon>
        <taxon>Bacillati</taxon>
        <taxon>Bacillota</taxon>
        <taxon>Clostridia</taxon>
        <taxon>Halanaerobiales</taxon>
        <taxon>Halanaerobiaceae</taxon>
        <taxon>Halanaerobium</taxon>
    </lineage>
</organism>
<evidence type="ECO:0000256" key="7">
    <source>
        <dbReference type="ARBA" id="ARBA00022833"/>
    </source>
</evidence>
<dbReference type="GO" id="GO:0004177">
    <property type="term" value="F:aminopeptidase activity"/>
    <property type="evidence" value="ECO:0007669"/>
    <property type="project" value="UniProtKB-KW"/>
</dbReference>
<dbReference type="EMBL" id="CAUI01000015">
    <property type="protein sequence ID" value="CCU79223.1"/>
    <property type="molecule type" value="Genomic_DNA"/>
</dbReference>
<dbReference type="SUPFAM" id="SSF53187">
    <property type="entry name" value="Zn-dependent exopeptidases"/>
    <property type="match status" value="1"/>
</dbReference>
<dbReference type="SUPFAM" id="SSF101821">
    <property type="entry name" value="Aminopeptidase/glucanase lid domain"/>
    <property type="match status" value="1"/>
</dbReference>
<evidence type="ECO:0000313" key="12">
    <source>
        <dbReference type="Proteomes" id="UP000012063"/>
    </source>
</evidence>
<sequence length="451" mass="50570">MNNQAEELVQFLNSSPTAFHAAAELKKELQQEGFKELDPSEKWDLKEGEKYFLSRNKSAVVAFITGDDFLNQGFRIISSHTDSPALKIKPDPIIKKDGYYLLNTEIYGSPILNTWYDKDLSLAGKVVLKDDTSFSLNEKLIDFEENLAVIPNLAIHLKKDINKTGKIDKKKGLRALISQTLNLETAKDNKAQDNKNETDTQNSGQENESLLFKDLIAQFTDHKKEDILEAELYLYPTEKAEFTGQKKEFVAAGCQDNLSMVHSTLKALLASEAKPWTQMAVFYDNEEIGSTTPQGADSPFAGNIIKRIIYNLNAQKEDYYSIIEKSFLLSADMAHALHPNFSEEYDKKNRPVLNKGPVIKYNANLKYTTNASTAAVLIDLMEKNNISYQYYTNRSDKKGGSTIGPIAATQLGIKSMDLGSPLLAMHSTRELGGSSDHAEMIKVMSLFYQEN</sequence>
<evidence type="ECO:0000256" key="8">
    <source>
        <dbReference type="ARBA" id="ARBA00023049"/>
    </source>
</evidence>
<comment type="caution">
    <text evidence="11">The sequence shown here is derived from an EMBL/GenBank/DDBJ whole genome shotgun (WGS) entry which is preliminary data.</text>
</comment>
<gene>
    <name evidence="11" type="ORF">HSACCH_01157</name>
</gene>
<keyword evidence="6 9" id="KW-0378">Hydrolase</keyword>
<dbReference type="Proteomes" id="UP000012063">
    <property type="component" value="Unassembled WGS sequence"/>
</dbReference>
<keyword evidence="12" id="KW-1185">Reference proteome</keyword>
<evidence type="ECO:0000256" key="5">
    <source>
        <dbReference type="ARBA" id="ARBA00022723"/>
    </source>
</evidence>
<dbReference type="RefSeq" id="WP_005488555.1">
    <property type="nucleotide sequence ID" value="NZ_CAUI01000015.1"/>
</dbReference>
<evidence type="ECO:0000256" key="3">
    <source>
        <dbReference type="ARBA" id="ARBA00022438"/>
    </source>
</evidence>
<keyword evidence="3 9" id="KW-0031">Aminopeptidase</keyword>
<keyword evidence="5 9" id="KW-0479">Metal-binding</keyword>
<dbReference type="NCBIfam" id="NF002759">
    <property type="entry name" value="PRK02813.1"/>
    <property type="match status" value="1"/>
</dbReference>